<evidence type="ECO:0008006" key="3">
    <source>
        <dbReference type="Google" id="ProtNLM"/>
    </source>
</evidence>
<protein>
    <recommendedName>
        <fullName evidence="3">Lipoprotein</fullName>
    </recommendedName>
</protein>
<proteinExistence type="predicted"/>
<gene>
    <name evidence="1" type="ORF">C4F49_14970</name>
</gene>
<accession>A0A928V1L3</accession>
<sequence>MKAKFLACLVFLFLISCKERKSKDTVSDNEIEAPMQTMDSVQNSEEINKLSETYTISIAKIDSASFFGSKKKVSHQSDTLLKITDFKQAKKLLNGIVEFQETEYYNGIQKINFRNGTVYQNPSEYTEESFIAFFPTEDILLCEGGHSTDVSYNLKNGKLTEETGNPDMIVFSPNKSFRLNGHFGGQECSTYFIQKIQNGEWNKISKLDEEFEKSTGKWLCVIKDSFWINDQTLLLSQIVNYDKSQNPIFDFYSFTIRKK</sequence>
<comment type="caution">
    <text evidence="1">The sequence shown here is derived from an EMBL/GenBank/DDBJ whole genome shotgun (WGS) entry which is preliminary data.</text>
</comment>
<name>A0A928V1L3_9SPHI</name>
<organism evidence="1 2">
    <name type="scientific">Sphingobacterium hungaricum</name>
    <dbReference type="NCBI Taxonomy" id="2082723"/>
    <lineage>
        <taxon>Bacteria</taxon>
        <taxon>Pseudomonadati</taxon>
        <taxon>Bacteroidota</taxon>
        <taxon>Sphingobacteriia</taxon>
        <taxon>Sphingobacteriales</taxon>
        <taxon>Sphingobacteriaceae</taxon>
        <taxon>Sphingobacterium</taxon>
    </lineage>
</organism>
<dbReference type="PROSITE" id="PS51257">
    <property type="entry name" value="PROKAR_LIPOPROTEIN"/>
    <property type="match status" value="1"/>
</dbReference>
<dbReference type="EMBL" id="PRDK01000009">
    <property type="protein sequence ID" value="MBE8714984.1"/>
    <property type="molecule type" value="Genomic_DNA"/>
</dbReference>
<reference evidence="1" key="1">
    <citation type="submission" date="2018-02" db="EMBL/GenBank/DDBJ databases">
        <authorList>
            <person name="Vasarhelyi B.M."/>
            <person name="Deshmukh S."/>
            <person name="Balint B."/>
            <person name="Kukolya J."/>
        </authorList>
    </citation>
    <scope>NUCLEOTIDE SEQUENCE</scope>
    <source>
        <strain evidence="1">KB22</strain>
    </source>
</reference>
<evidence type="ECO:0000313" key="1">
    <source>
        <dbReference type="EMBL" id="MBE8714984.1"/>
    </source>
</evidence>
<dbReference type="Proteomes" id="UP000616201">
    <property type="component" value="Unassembled WGS sequence"/>
</dbReference>
<keyword evidence="2" id="KW-1185">Reference proteome</keyword>
<evidence type="ECO:0000313" key="2">
    <source>
        <dbReference type="Proteomes" id="UP000616201"/>
    </source>
</evidence>
<dbReference type="AlphaFoldDB" id="A0A928V1L3"/>
<dbReference type="RefSeq" id="WP_196936838.1">
    <property type="nucleotide sequence ID" value="NZ_MU158698.1"/>
</dbReference>